<gene>
    <name evidence="3" type="ORF">LJ655_25180</name>
</gene>
<proteinExistence type="predicted"/>
<dbReference type="InterPro" id="IPR011006">
    <property type="entry name" value="CheY-like_superfamily"/>
</dbReference>
<comment type="caution">
    <text evidence="3">The sequence shown here is derived from an EMBL/GenBank/DDBJ whole genome shotgun (WGS) entry which is preliminary data.</text>
</comment>
<keyword evidence="1" id="KW-0597">Phosphoprotein</keyword>
<evidence type="ECO:0000256" key="1">
    <source>
        <dbReference type="PROSITE-ProRule" id="PRU00169"/>
    </source>
</evidence>
<dbReference type="SUPFAM" id="SSF52172">
    <property type="entry name" value="CheY-like"/>
    <property type="match status" value="1"/>
</dbReference>
<evidence type="ECO:0000313" key="4">
    <source>
        <dbReference type="Proteomes" id="UP001430614"/>
    </source>
</evidence>
<dbReference type="InterPro" id="IPR001789">
    <property type="entry name" value="Sig_transdc_resp-reg_receiver"/>
</dbReference>
<evidence type="ECO:0000259" key="2">
    <source>
        <dbReference type="PROSITE" id="PS50110"/>
    </source>
</evidence>
<accession>A0ABS8KL59</accession>
<sequence length="69" mass="7692">MFDFNRNPCSVSPKYAHPCLIVTDWHMPGMGGIEFCRQLKRDPKLAEIPVILASAGEKPASSEALWDAF</sequence>
<keyword evidence="4" id="KW-1185">Reference proteome</keyword>
<evidence type="ECO:0000313" key="3">
    <source>
        <dbReference type="EMBL" id="MCC8405132.1"/>
    </source>
</evidence>
<reference evidence="3 4" key="1">
    <citation type="submission" date="2021-11" db="EMBL/GenBank/DDBJ databases">
        <authorList>
            <person name="Oh E.-T."/>
            <person name="Kim S.-B."/>
        </authorList>
    </citation>
    <scope>NUCLEOTIDE SEQUENCE [LARGE SCALE GENOMIC DNA]</scope>
    <source>
        <strain evidence="3 4">MMS20-SJTN17</strain>
    </source>
</reference>
<dbReference type="Proteomes" id="UP001430614">
    <property type="component" value="Unassembled WGS sequence"/>
</dbReference>
<dbReference type="Pfam" id="PF00072">
    <property type="entry name" value="Response_reg"/>
    <property type="match status" value="1"/>
</dbReference>
<dbReference type="Gene3D" id="3.40.50.2300">
    <property type="match status" value="1"/>
</dbReference>
<protein>
    <submittedName>
        <fullName evidence="3">Response regulator</fullName>
    </submittedName>
</protein>
<dbReference type="EMBL" id="JAJITC010000017">
    <property type="protein sequence ID" value="MCC8405132.1"/>
    <property type="molecule type" value="Genomic_DNA"/>
</dbReference>
<organism evidence="3 4">
    <name type="scientific">Paraburkholderia translucens</name>
    <dbReference type="NCBI Taxonomy" id="2886945"/>
    <lineage>
        <taxon>Bacteria</taxon>
        <taxon>Pseudomonadati</taxon>
        <taxon>Pseudomonadota</taxon>
        <taxon>Betaproteobacteria</taxon>
        <taxon>Burkholderiales</taxon>
        <taxon>Burkholderiaceae</taxon>
        <taxon>Paraburkholderia</taxon>
    </lineage>
</organism>
<name>A0ABS8KL59_9BURK</name>
<feature type="modified residue" description="4-aspartylphosphate" evidence="1">
    <location>
        <position position="24"/>
    </location>
</feature>
<dbReference type="PROSITE" id="PS50110">
    <property type="entry name" value="RESPONSE_REGULATORY"/>
    <property type="match status" value="1"/>
</dbReference>
<feature type="domain" description="Response regulatory" evidence="2">
    <location>
        <begin position="1"/>
        <end position="69"/>
    </location>
</feature>